<evidence type="ECO:0000313" key="8">
    <source>
        <dbReference type="EMBL" id="PRZ33581.1"/>
    </source>
</evidence>
<feature type="transmembrane region" description="Helical" evidence="7">
    <location>
        <begin position="209"/>
        <end position="236"/>
    </location>
</feature>
<dbReference type="AlphaFoldDB" id="A0A2T0ZBA1"/>
<feature type="transmembrane region" description="Helical" evidence="7">
    <location>
        <begin position="256"/>
        <end position="274"/>
    </location>
</feature>
<keyword evidence="5 7" id="KW-0472">Membrane</keyword>
<evidence type="ECO:0000313" key="9">
    <source>
        <dbReference type="Proteomes" id="UP000237752"/>
    </source>
</evidence>
<evidence type="ECO:0000256" key="7">
    <source>
        <dbReference type="SAM" id="Phobius"/>
    </source>
</evidence>
<accession>A0A2T0ZBA1</accession>
<keyword evidence="4 7" id="KW-1133">Transmembrane helix</keyword>
<dbReference type="GO" id="GO:0005886">
    <property type="term" value="C:plasma membrane"/>
    <property type="evidence" value="ECO:0007669"/>
    <property type="project" value="UniProtKB-SubCell"/>
</dbReference>
<feature type="transmembrane region" description="Helical" evidence="7">
    <location>
        <begin position="286"/>
        <end position="307"/>
    </location>
</feature>
<evidence type="ECO:0000256" key="1">
    <source>
        <dbReference type="ARBA" id="ARBA00004651"/>
    </source>
</evidence>
<feature type="transmembrane region" description="Helical" evidence="7">
    <location>
        <begin position="99"/>
        <end position="122"/>
    </location>
</feature>
<dbReference type="EMBL" id="PVUE01000025">
    <property type="protein sequence ID" value="PRZ33581.1"/>
    <property type="molecule type" value="Genomic_DNA"/>
</dbReference>
<dbReference type="InterPro" id="IPR017039">
    <property type="entry name" value="Virul_fac_BrkB"/>
</dbReference>
<dbReference type="RefSeq" id="WP_202862713.1">
    <property type="nucleotide sequence ID" value="NZ_PVUE01000025.1"/>
</dbReference>
<evidence type="ECO:0000256" key="3">
    <source>
        <dbReference type="ARBA" id="ARBA00022692"/>
    </source>
</evidence>
<organism evidence="8 9">
    <name type="scientific">Antricoccus suffuscus</name>
    <dbReference type="NCBI Taxonomy" id="1629062"/>
    <lineage>
        <taxon>Bacteria</taxon>
        <taxon>Bacillati</taxon>
        <taxon>Actinomycetota</taxon>
        <taxon>Actinomycetes</taxon>
        <taxon>Geodermatophilales</taxon>
        <taxon>Antricoccaceae</taxon>
        <taxon>Antricoccus</taxon>
    </lineage>
</organism>
<dbReference type="PANTHER" id="PTHR30213">
    <property type="entry name" value="INNER MEMBRANE PROTEIN YHJD"/>
    <property type="match status" value="1"/>
</dbReference>
<dbReference type="Pfam" id="PF03631">
    <property type="entry name" value="Virul_fac_BrkB"/>
    <property type="match status" value="1"/>
</dbReference>
<proteinExistence type="predicted"/>
<dbReference type="PANTHER" id="PTHR30213:SF0">
    <property type="entry name" value="UPF0761 MEMBRANE PROTEIN YIHY"/>
    <property type="match status" value="1"/>
</dbReference>
<feature type="transmembrane region" description="Helical" evidence="7">
    <location>
        <begin position="327"/>
        <end position="348"/>
    </location>
</feature>
<keyword evidence="3 7" id="KW-0812">Transmembrane</keyword>
<feature type="transmembrane region" description="Helical" evidence="7">
    <location>
        <begin position="169"/>
        <end position="197"/>
    </location>
</feature>
<protein>
    <submittedName>
        <fullName evidence="8">Membrane protein</fullName>
    </submittedName>
</protein>
<comment type="caution">
    <text evidence="8">The sequence shown here is derived from an EMBL/GenBank/DDBJ whole genome shotgun (WGS) entry which is preliminary data.</text>
</comment>
<evidence type="ECO:0000256" key="2">
    <source>
        <dbReference type="ARBA" id="ARBA00022475"/>
    </source>
</evidence>
<feature type="region of interest" description="Disordered" evidence="6">
    <location>
        <begin position="1"/>
        <end position="50"/>
    </location>
</feature>
<evidence type="ECO:0000256" key="6">
    <source>
        <dbReference type="SAM" id="MobiDB-lite"/>
    </source>
</evidence>
<name>A0A2T0ZBA1_9ACTN</name>
<dbReference type="Proteomes" id="UP000237752">
    <property type="component" value="Unassembled WGS sequence"/>
</dbReference>
<gene>
    <name evidence="8" type="ORF">CLV47_12538</name>
</gene>
<evidence type="ECO:0000256" key="5">
    <source>
        <dbReference type="ARBA" id="ARBA00023136"/>
    </source>
</evidence>
<sequence>MTTSPPPDPSEESVDVPDRDASREYSGLEVDGHLVKSVGDIPDETGSVDTKDAAEFWREAGEQPERGADGRVHHRVRKVLLRTLSKTWDDSLFGMSSQAAFWCALSTAPLLLALLGLVGPFARLFGPGTLNQIDHQIDKFLHSVFNEEVASNLLGDTVSTILRHNQSGAISVGLVISFWAGSSAMAAFVESITVAYGQHEVRHPIKERFFALGLYLIALFSGILLLPILAIGPSYLPNLFPTSWRDDVATIVGFSYYPVLAIVIILLMTTFYKVAPKFRHPWLRGLPGALLAAAIFLVASIGLRIYLSYVYSHGLTYGALATPITFLLFYYFASMAIIIGAQFNNALLEHYPVKSKKSRSTDAA</sequence>
<reference evidence="8 9" key="1">
    <citation type="submission" date="2018-03" db="EMBL/GenBank/DDBJ databases">
        <title>Genomic Encyclopedia of Archaeal and Bacterial Type Strains, Phase II (KMG-II): from individual species to whole genera.</title>
        <authorList>
            <person name="Goeker M."/>
        </authorList>
    </citation>
    <scope>NUCLEOTIDE SEQUENCE [LARGE SCALE GENOMIC DNA]</scope>
    <source>
        <strain evidence="8 9">DSM 100065</strain>
    </source>
</reference>
<keyword evidence="2" id="KW-1003">Cell membrane</keyword>
<evidence type="ECO:0000256" key="4">
    <source>
        <dbReference type="ARBA" id="ARBA00022989"/>
    </source>
</evidence>
<comment type="subcellular location">
    <subcellularLocation>
        <location evidence="1">Cell membrane</location>
        <topology evidence="1">Multi-pass membrane protein</topology>
    </subcellularLocation>
</comment>
<keyword evidence="9" id="KW-1185">Reference proteome</keyword>